<name>A0A2Z5BY19_LISMN</name>
<sequence length="192" mass="20952">MNLRGILPFAHDTLRKVVRPGDYVIDTTCGNGHDTLLLAELVGINGHVLGFDIQQMAVDATKARLENAGVSSQVELVCASHARIPAYTSRPVRAAIFNLGYLPGGDKEITTTADSTLESIGHLMQLLEVGGVIILVIYHGHPAGKIEKDAVVTFCEAIPQQDFHVLSYQFINQKNDAPFVIIIEKRKPRQAN</sequence>
<dbReference type="Proteomes" id="UP000403352">
    <property type="component" value="Unassembled WGS sequence"/>
</dbReference>
<evidence type="ECO:0000313" key="2">
    <source>
        <dbReference type="Proteomes" id="UP000403352"/>
    </source>
</evidence>
<organism evidence="1 2">
    <name type="scientific">Listeria monocytogenes</name>
    <dbReference type="NCBI Taxonomy" id="1639"/>
    <lineage>
        <taxon>Bacteria</taxon>
        <taxon>Bacillati</taxon>
        <taxon>Bacillota</taxon>
        <taxon>Bacilli</taxon>
        <taxon>Bacillales</taxon>
        <taxon>Listeriaceae</taxon>
        <taxon>Listeria</taxon>
    </lineage>
</organism>
<dbReference type="GO" id="GO:0032259">
    <property type="term" value="P:methylation"/>
    <property type="evidence" value="ECO:0007669"/>
    <property type="project" value="UniProtKB-KW"/>
</dbReference>
<dbReference type="PANTHER" id="PTHR35276">
    <property type="entry name" value="S-ADENOSYL-L-METHIONINE-DEPENDENT METHYLTRANSFERASES SUPERFAMILY PROTEIN"/>
    <property type="match status" value="1"/>
</dbReference>
<dbReference type="AlphaFoldDB" id="A0A2Z5BY19"/>
<dbReference type="PANTHER" id="PTHR35276:SF1">
    <property type="entry name" value="TRNA (MNM(5)S(2)U34)-METHYLTRANSFERASE, CHLOROPLASTIC"/>
    <property type="match status" value="1"/>
</dbReference>
<evidence type="ECO:0000313" key="1">
    <source>
        <dbReference type="EMBL" id="EAD1184784.1"/>
    </source>
</evidence>
<dbReference type="Gene3D" id="3.40.50.150">
    <property type="entry name" value="Vaccinia Virus protein VP39"/>
    <property type="match status" value="1"/>
</dbReference>
<keyword evidence="1" id="KW-0489">Methyltransferase</keyword>
<dbReference type="SUPFAM" id="SSF53335">
    <property type="entry name" value="S-adenosyl-L-methionine-dependent methyltransferases"/>
    <property type="match status" value="1"/>
</dbReference>
<comment type="caution">
    <text evidence="1">The sequence shown here is derived from an EMBL/GenBank/DDBJ whole genome shotgun (WGS) entry which is preliminary data.</text>
</comment>
<reference evidence="1 2" key="1">
    <citation type="submission" date="2018-06" db="EMBL/GenBank/DDBJ databases">
        <authorList>
            <consortium name="GenomeTrakr: Next Generation Sequencing Network for Food Pathogen Tracability"/>
        </authorList>
    </citation>
    <scope>NUCLEOTIDE SEQUENCE [LARGE SCALE GENOMIC DNA]</scope>
    <source>
        <strain evidence="1 2">FDA00008584</strain>
    </source>
</reference>
<dbReference type="RefSeq" id="WP_012681324.1">
    <property type="nucleotide sequence ID" value="NZ_BRCC01000004.1"/>
</dbReference>
<dbReference type="CDD" id="cd02440">
    <property type="entry name" value="AdoMet_MTases"/>
    <property type="match status" value="1"/>
</dbReference>
<dbReference type="Pfam" id="PF06962">
    <property type="entry name" value="rRNA_methylase"/>
    <property type="match status" value="1"/>
</dbReference>
<gene>
    <name evidence="1" type="ORF">QD52_06850</name>
</gene>
<dbReference type="InterPro" id="IPR010719">
    <property type="entry name" value="MnmM_MeTrfase"/>
</dbReference>
<keyword evidence="1" id="KW-0808">Transferase</keyword>
<protein>
    <submittedName>
        <fullName evidence="1">Methyltransferase domain-containing protein</fullName>
    </submittedName>
</protein>
<proteinExistence type="predicted"/>
<dbReference type="InterPro" id="IPR029063">
    <property type="entry name" value="SAM-dependent_MTases_sf"/>
</dbReference>
<accession>A0A2Z5BY19</accession>
<dbReference type="EMBL" id="AAALRN010000003">
    <property type="protein sequence ID" value="EAD1184784.1"/>
    <property type="molecule type" value="Genomic_DNA"/>
</dbReference>
<dbReference type="GO" id="GO:0008168">
    <property type="term" value="F:methyltransferase activity"/>
    <property type="evidence" value="ECO:0007669"/>
    <property type="project" value="UniProtKB-KW"/>
</dbReference>